<feature type="compositionally biased region" description="Basic and acidic residues" evidence="2">
    <location>
        <begin position="1547"/>
        <end position="1560"/>
    </location>
</feature>
<dbReference type="GO" id="GO:0006914">
    <property type="term" value="P:autophagy"/>
    <property type="evidence" value="ECO:0007669"/>
    <property type="project" value="InterPro"/>
</dbReference>
<organism evidence="4 5">
    <name type="scientific">Caenorhabditis remanei</name>
    <name type="common">Caenorhabditis vulgaris</name>
    <dbReference type="NCBI Taxonomy" id="31234"/>
    <lineage>
        <taxon>Eukaryota</taxon>
        <taxon>Metazoa</taxon>
        <taxon>Ecdysozoa</taxon>
        <taxon>Nematoda</taxon>
        <taxon>Chromadorea</taxon>
        <taxon>Rhabditida</taxon>
        <taxon>Rhabditina</taxon>
        <taxon>Rhabditomorpha</taxon>
        <taxon>Rhabditoidea</taxon>
        <taxon>Rhabditidae</taxon>
        <taxon>Peloderinae</taxon>
        <taxon>Caenorhabditis</taxon>
    </lineage>
</organism>
<evidence type="ECO:0000256" key="1">
    <source>
        <dbReference type="SAM" id="Coils"/>
    </source>
</evidence>
<feature type="region of interest" description="Disordered" evidence="2">
    <location>
        <begin position="1497"/>
        <end position="1613"/>
    </location>
</feature>
<dbReference type="RefSeq" id="XP_003114723.2">
    <property type="nucleotide sequence ID" value="XM_003114675.2"/>
</dbReference>
<feature type="compositionally biased region" description="Polar residues" evidence="2">
    <location>
        <begin position="1589"/>
        <end position="1598"/>
    </location>
</feature>
<comment type="caution">
    <text evidence="4">The sequence shown here is derived from an EMBL/GenBank/DDBJ whole genome shotgun (WGS) entry which is preliminary data.</text>
</comment>
<feature type="region of interest" description="Disordered" evidence="2">
    <location>
        <begin position="1641"/>
        <end position="1666"/>
    </location>
</feature>
<evidence type="ECO:0000313" key="4">
    <source>
        <dbReference type="EMBL" id="KAF1770211.1"/>
    </source>
</evidence>
<feature type="region of interest" description="Disordered" evidence="2">
    <location>
        <begin position="977"/>
        <end position="1076"/>
    </location>
</feature>
<dbReference type="Proteomes" id="UP000483820">
    <property type="component" value="Chromosome I"/>
</dbReference>
<evidence type="ECO:0000256" key="2">
    <source>
        <dbReference type="SAM" id="MobiDB-lite"/>
    </source>
</evidence>
<dbReference type="InterPro" id="IPR001368">
    <property type="entry name" value="TNFR/NGFR_Cys_rich_reg"/>
</dbReference>
<feature type="compositionally biased region" description="Acidic residues" evidence="2">
    <location>
        <begin position="1067"/>
        <end position="1076"/>
    </location>
</feature>
<feature type="compositionally biased region" description="Acidic residues" evidence="2">
    <location>
        <begin position="996"/>
        <end position="1046"/>
    </location>
</feature>
<feature type="coiled-coil region" evidence="1">
    <location>
        <begin position="1304"/>
        <end position="1331"/>
    </location>
</feature>
<reference evidence="4 5" key="1">
    <citation type="submission" date="2019-12" db="EMBL/GenBank/DDBJ databases">
        <title>Chromosome-level assembly of the Caenorhabditis remanei genome.</title>
        <authorList>
            <person name="Teterina A.A."/>
            <person name="Willis J.H."/>
            <person name="Phillips P.C."/>
        </authorList>
    </citation>
    <scope>NUCLEOTIDE SEQUENCE [LARGE SCALE GENOMIC DNA]</scope>
    <source>
        <strain evidence="4 5">PX506</strain>
        <tissue evidence="4">Whole organism</tissue>
    </source>
</reference>
<protein>
    <recommendedName>
        <fullName evidence="3">TNFR-Cys domain-containing protein</fullName>
    </recommendedName>
</protein>
<dbReference type="PANTHER" id="PTHR21504">
    <property type="entry name" value="IG-LIKE DOMAIN-CONTAINING PROTEIN-RELATED-RELATED"/>
    <property type="match status" value="1"/>
</dbReference>
<dbReference type="KEGG" id="crq:GCK72_002029"/>
<dbReference type="EMBL" id="WUAV01000001">
    <property type="protein sequence ID" value="KAF1770211.1"/>
    <property type="molecule type" value="Genomic_DNA"/>
</dbReference>
<dbReference type="PROSITE" id="PS00652">
    <property type="entry name" value="TNFR_NGFR_1"/>
    <property type="match status" value="1"/>
</dbReference>
<sequence length="1666" mass="189404">MAPPTPFNSKYDQDIKKHIIEVRDRTTGQYNKYIYNDAFKQFEAAPEPVAVFERDLEPLYQSECSRHSNIIFCRNKKAGGKIFKYKAGDERGPWQKVQCLCCHFEQKPENPDWVELIKKSMNLDKPVDDDKYSYLWFQPVFSKFCQNTGKITVFASIYPHQDRLLAWNFDLEKLNFVPAECQQECCQMITGFDRRISPRAFDFGSQGKYFARSHYDQTGRPLICLAISWYNSEHGQMEIFLDSDGDIGRYEWNEKCQCFDLVETLDVRTLNHNDCEEVKIMKPEIWYDDGLRLLYPKECPTLRDTIFFSWHVKDGKTRKYVFNPICLQFNVVKCQCCVFDASLIIDKEENTHVAVYTCNTTSTKLMIRSNKDGCINKELFTYAGEQRTLQKSPIRIDSHLMPHEFGIRRVIENNVPHMIQILISKKDEAWVIRRFRLGSDGKTATGTVVLMDGSVKPFYYDQKLMEYAIFEPDCADLAALKKTHPNASPHENCDRYALDWDLTPRSLAYCTHFNNHFITAYNHFTNSTHTYVYNGSTGHLHENSGCETCQKERMYSIGPNQVIFGAASPQSKRAIIVSTNSEGRLMKIGENSHSKVYCGMVPSRVLTEKDVQFLGEQNASKSEELIRSGRIPEKKLHEETVARLETRVMEAEKKIKDTETQNNMLSEEKTLLEKQIMELEQQIKQLNEGKKEMEKEEVEEKEELPVEEEKVTIVQKHQPLSTDHDLSPMYRNFCKHTGHFLITAFNRITETTSHYVFNPDTLLFHHQDYCSLCPSYENGVKVNSFVIIMPIQSMRCKFPYLIMTDETGRLVKIGFDSISMSFVLISPAVIQNQVESITQITNSICYSHALEIPNTPGPHDTDLCPKFRIFCTHISEFLIFAKDCFSGTEGFYLFNSATGHMEEHDDCPSCRTRSPVYIIEKMRSIMAISSPYSRWPIMLTTDKDGMFVPIGYDTSSQKFEKMHPLAIKLLKNKEEKTEEKSEVNFVTDTVQMNPVENEDDDDECSDEEEEYSDEEEEYSDEEEEYSDEEESGEDEEDEEEEVDEDLLVGAQIINEIRNMQIAPNESEHDDEDCSDEEYYCSDEECSDCYEECSDEECSDEECSDEECSDEECSDEECSDEECSDEECSDEECSDEECSDEEDECCSDEECCCDEEDECAEEAKDENSEALKKEATNADKAEDNGNFVLVTEEDIERDVPEFISNLYRFGIVDQKIQRIIDNSADMLEKYKKLKSFIDQMYDLNSKKTVEAAEGDDVPNSSQNPTEQHEIRENNDVVEVAADDNVSADMTHQEETATTSNDIKCVELIENDREDVESTATALENDQEDVESTTTALDHSDVVEDDEVIVEDQMSTATAIEEEQDDVGSTVTALDISDISDSAEFINEHDIDDASSTATAIEGDQDDVESTVTALDISDISDSAEFINEHDIDDASSTATAIEGDQDDVESTVTALDISDISDSAEFINEHDIDDASSTTTAIEGEQDDVESVTTALDHSDLEDDIEIIGEAPEEDPQETSSLELDITQDNEDAQSTTTALEISDSESDVSHVDAERDVSDIEDREDTESVHTALEPDVATEDDIEMDNVSMLSSTSTAREPSIANDDESSIGSDISYLDTDFSVNGDEPESEMVKSNYEDCNDQLGEAEPEGEEGPVAQDANTCIIS</sequence>
<feature type="region of interest" description="Disordered" evidence="2">
    <location>
        <begin position="1100"/>
        <end position="1125"/>
    </location>
</feature>
<dbReference type="InterPro" id="IPR039908">
    <property type="entry name" value="Sepa-1"/>
</dbReference>
<proteinExistence type="predicted"/>
<feature type="compositionally biased region" description="Acidic residues" evidence="2">
    <location>
        <begin position="1499"/>
        <end position="1516"/>
    </location>
</feature>
<feature type="compositionally biased region" description="Polar residues" evidence="2">
    <location>
        <begin position="984"/>
        <end position="994"/>
    </location>
</feature>
<evidence type="ECO:0000259" key="3">
    <source>
        <dbReference type="PROSITE" id="PS00652"/>
    </source>
</evidence>
<dbReference type="CTD" id="9817952"/>
<feature type="region of interest" description="Disordered" evidence="2">
    <location>
        <begin position="690"/>
        <end position="710"/>
    </location>
</feature>
<keyword evidence="1" id="KW-0175">Coiled coil</keyword>
<accession>A0A6A5HSG4</accession>
<gene>
    <name evidence="4" type="ORF">GCK72_002029</name>
</gene>
<evidence type="ECO:0000313" key="5">
    <source>
        <dbReference type="Proteomes" id="UP000483820"/>
    </source>
</evidence>
<feature type="domain" description="TNFR-Cys" evidence="3">
    <location>
        <begin position="1073"/>
        <end position="1112"/>
    </location>
</feature>
<feature type="compositionally biased region" description="Acidic residues" evidence="2">
    <location>
        <begin position="1641"/>
        <end position="1653"/>
    </location>
</feature>
<dbReference type="PANTHER" id="PTHR21504:SF4">
    <property type="entry name" value="IG-LIKE DOMAIN-CONTAINING PROTEIN"/>
    <property type="match status" value="1"/>
</dbReference>
<dbReference type="GeneID" id="9817952"/>
<feature type="region of interest" description="Disordered" evidence="2">
    <location>
        <begin position="1250"/>
        <end position="1272"/>
    </location>
</feature>
<name>A0A6A5HSG4_CAERE</name>